<evidence type="ECO:0000256" key="6">
    <source>
        <dbReference type="SAM" id="MobiDB-lite"/>
    </source>
</evidence>
<comment type="subcellular location">
    <subcellularLocation>
        <location evidence="1">Cytoplasm</location>
        <location evidence="1">Cytoskeleton</location>
    </subcellularLocation>
</comment>
<comment type="similarity">
    <text evidence="2">Belongs to the TUBGCP family.</text>
</comment>
<dbReference type="GO" id="GO:0005816">
    <property type="term" value="C:spindle pole body"/>
    <property type="evidence" value="ECO:0007669"/>
    <property type="project" value="UniProtKB-ARBA"/>
</dbReference>
<dbReference type="InterPro" id="IPR040457">
    <property type="entry name" value="GCP_C"/>
</dbReference>
<evidence type="ECO:0008006" key="11">
    <source>
        <dbReference type="Google" id="ProtNLM"/>
    </source>
</evidence>
<keyword evidence="10" id="KW-1185">Reference proteome</keyword>
<dbReference type="EMBL" id="JANBQB010000681">
    <property type="protein sequence ID" value="KAJ1974248.1"/>
    <property type="molecule type" value="Genomic_DNA"/>
</dbReference>
<evidence type="ECO:0000256" key="2">
    <source>
        <dbReference type="ARBA" id="ARBA00010337"/>
    </source>
</evidence>
<dbReference type="GO" id="GO:0051011">
    <property type="term" value="F:microtubule minus-end binding"/>
    <property type="evidence" value="ECO:0007669"/>
    <property type="project" value="TreeGrafter"/>
</dbReference>
<keyword evidence="5" id="KW-0206">Cytoskeleton</keyword>
<evidence type="ECO:0000256" key="1">
    <source>
        <dbReference type="ARBA" id="ARBA00004245"/>
    </source>
</evidence>
<evidence type="ECO:0000259" key="7">
    <source>
        <dbReference type="Pfam" id="PF04130"/>
    </source>
</evidence>
<comment type="caution">
    <text evidence="9">The sequence shown here is derived from an EMBL/GenBank/DDBJ whole genome shotgun (WGS) entry which is preliminary data.</text>
</comment>
<accession>A0A9W8AZH3</accession>
<dbReference type="GO" id="GO:0000278">
    <property type="term" value="P:mitotic cell cycle"/>
    <property type="evidence" value="ECO:0007669"/>
    <property type="project" value="TreeGrafter"/>
</dbReference>
<dbReference type="GO" id="GO:0000930">
    <property type="term" value="C:gamma-tubulin complex"/>
    <property type="evidence" value="ECO:0007669"/>
    <property type="project" value="TreeGrafter"/>
</dbReference>
<feature type="compositionally biased region" description="Low complexity" evidence="6">
    <location>
        <begin position="59"/>
        <end position="77"/>
    </location>
</feature>
<organism evidence="9 10">
    <name type="scientific">Dimargaris verticillata</name>
    <dbReference type="NCBI Taxonomy" id="2761393"/>
    <lineage>
        <taxon>Eukaryota</taxon>
        <taxon>Fungi</taxon>
        <taxon>Fungi incertae sedis</taxon>
        <taxon>Zoopagomycota</taxon>
        <taxon>Kickxellomycotina</taxon>
        <taxon>Dimargaritomycetes</taxon>
        <taxon>Dimargaritales</taxon>
        <taxon>Dimargaritaceae</taxon>
        <taxon>Dimargaris</taxon>
    </lineage>
</organism>
<dbReference type="Pfam" id="PF17681">
    <property type="entry name" value="GCP_N_terminal"/>
    <property type="match status" value="1"/>
</dbReference>
<protein>
    <recommendedName>
        <fullName evidence="11">Spc98 family-domain-containing protein</fullName>
    </recommendedName>
</protein>
<evidence type="ECO:0000256" key="3">
    <source>
        <dbReference type="ARBA" id="ARBA00022490"/>
    </source>
</evidence>
<evidence type="ECO:0000313" key="9">
    <source>
        <dbReference type="EMBL" id="KAJ1974248.1"/>
    </source>
</evidence>
<name>A0A9W8AZH3_9FUNG</name>
<feature type="domain" description="Gamma tubulin complex component protein N-terminal" evidence="8">
    <location>
        <begin position="175"/>
        <end position="473"/>
    </location>
</feature>
<keyword evidence="4" id="KW-0493">Microtubule</keyword>
<dbReference type="GO" id="GO:0043015">
    <property type="term" value="F:gamma-tubulin binding"/>
    <property type="evidence" value="ECO:0007669"/>
    <property type="project" value="InterPro"/>
</dbReference>
<dbReference type="GO" id="GO:0031122">
    <property type="term" value="P:cytoplasmic microtubule organization"/>
    <property type="evidence" value="ECO:0007669"/>
    <property type="project" value="TreeGrafter"/>
</dbReference>
<dbReference type="PANTHER" id="PTHR19302">
    <property type="entry name" value="GAMMA TUBULIN COMPLEX PROTEIN"/>
    <property type="match status" value="1"/>
</dbReference>
<dbReference type="GO" id="GO:0000922">
    <property type="term" value="C:spindle pole"/>
    <property type="evidence" value="ECO:0007669"/>
    <property type="project" value="InterPro"/>
</dbReference>
<dbReference type="GO" id="GO:0007020">
    <property type="term" value="P:microtubule nucleation"/>
    <property type="evidence" value="ECO:0007669"/>
    <property type="project" value="InterPro"/>
</dbReference>
<dbReference type="Gene3D" id="1.20.120.1900">
    <property type="entry name" value="Gamma-tubulin complex, C-terminal domain"/>
    <property type="match status" value="1"/>
</dbReference>
<dbReference type="InterPro" id="IPR007259">
    <property type="entry name" value="GCP"/>
</dbReference>
<feature type="compositionally biased region" description="Polar residues" evidence="6">
    <location>
        <begin position="729"/>
        <end position="738"/>
    </location>
</feature>
<evidence type="ECO:0000256" key="5">
    <source>
        <dbReference type="ARBA" id="ARBA00023212"/>
    </source>
</evidence>
<feature type="domain" description="Gamma tubulin complex component C-terminal" evidence="7">
    <location>
        <begin position="649"/>
        <end position="1179"/>
    </location>
</feature>
<proteinExistence type="inferred from homology"/>
<dbReference type="GO" id="GO:0005874">
    <property type="term" value="C:microtubule"/>
    <property type="evidence" value="ECO:0007669"/>
    <property type="project" value="UniProtKB-KW"/>
</dbReference>
<evidence type="ECO:0000256" key="4">
    <source>
        <dbReference type="ARBA" id="ARBA00022701"/>
    </source>
</evidence>
<keyword evidence="3" id="KW-0963">Cytoplasm</keyword>
<gene>
    <name evidence="9" type="ORF">H4R34_004787</name>
</gene>
<reference evidence="9" key="1">
    <citation type="submission" date="2022-07" db="EMBL/GenBank/DDBJ databases">
        <title>Phylogenomic reconstructions and comparative analyses of Kickxellomycotina fungi.</title>
        <authorList>
            <person name="Reynolds N.K."/>
            <person name="Stajich J.E."/>
            <person name="Barry K."/>
            <person name="Grigoriev I.V."/>
            <person name="Crous P."/>
            <person name="Smith M.E."/>
        </authorList>
    </citation>
    <scope>NUCLEOTIDE SEQUENCE</scope>
    <source>
        <strain evidence="9">RSA 567</strain>
    </source>
</reference>
<dbReference type="InterPro" id="IPR041470">
    <property type="entry name" value="GCP_N"/>
</dbReference>
<evidence type="ECO:0000259" key="8">
    <source>
        <dbReference type="Pfam" id="PF17681"/>
    </source>
</evidence>
<dbReference type="GO" id="GO:0051321">
    <property type="term" value="P:meiotic cell cycle"/>
    <property type="evidence" value="ECO:0007669"/>
    <property type="project" value="TreeGrafter"/>
</dbReference>
<dbReference type="InterPro" id="IPR042241">
    <property type="entry name" value="GCP_C_sf"/>
</dbReference>
<feature type="region of interest" description="Disordered" evidence="6">
    <location>
        <begin position="694"/>
        <end position="740"/>
    </location>
</feature>
<sequence length="1186" mass="132364">MASIRPAAERPSMGLLTDDLAPVTPYLLPRLNLHVPKSIVPTVSPQGSTPPVLVPAPLSESSQPASTSSTAATEPTTLDPHPTKASAAVWDAALAATPVGNPLFSWDNTRTPRYQLPRSVASPAEVGGAVEPPQYLAERCTDAGFSALYLHRFSVQSLELEVDPVTVTEAQLLDAVALVLQGVDTALVKYDEDRTQFTLTHPRLRLSQSSPEALRRHLQPLLRCASTLRQLAHVGQVLRHGVTEWGQTGCAFSLALTDYLVVVHRSITRTYETLRYNGQLTLTSLYYRIANVDAVIRFLGQLCFCGPWQTHPTPLMGAPLACYQRHGFYLPGGSHLVTYLYDQLQRVQITHTLEIVPAVLTALLVRTSQPFFQWLEGWVGLANDSIDHGTRIDPLHRQIALDPFGEFLWAYPSEARAMTTSRNFWKQQPRLAPLRWPQSPSIPQLPGFMSRSLATSLIRIGHVLNWMRCHHPDHPLFSRLATPALWGRRGRSAAFLDDVVILQWTEMDHQQARLIGLLAQRLYTLLPSDTARRVLAAVDSAAGLMSPCTTTKLVPSLPVPPQTMLQYQALFNAQFNSAELPPRQLIPQLTQEQQVATEVLKHRRLATDASDWQPPVALHAASQLTAVLTDQCRFLDGVTFCWYFHALHLATHIQRLMTACLLQDGPFKLDLDQLLFTELPQYVQDRQAYRLQRLARPSRRSRESKGFEAAYSPIKDSTTPSPDAKRSNSHSYDPSPTKGSHHHPYWNYYYYARRRLMELTQTTTDFASLAPLQMHRASRTPLTPPTLDRYFLFSLGFKADSEEYINPLSPGAFDFVHLQYHTPPALAVLLTPTLLDRYDTIFGFMVQLNWVSFAVTRLSRRLLTSSFMRLYRSYTYRRTPLNTADVAATPADPPSPAAAAVAYIVAVSRLHIEVRQFVNALNHYILNVVFGRTVQGFFGVLTNINAQLTAWVAQVAELATATTVGANGQGPRDGPVTASIDALPGDLYDRLVQIQPAFPSIVDFHVYHKSVLDAVLYLLFQKRARLLYKTLISVFDVILKFCKRVDTDLQLLDSLVLPRSRPSSKQMPHSSPFVDAAKAVVGTHLPGGSSDTWVTLVEHATGLHEEFGIEHSAFCQTLIKAAMRRPEIEPILPSPLRAFLAHRSAASAGTTTTTPQGDQNFGYHPFMDLLAHLDFADHYRQQAWAD</sequence>
<dbReference type="Proteomes" id="UP001151582">
    <property type="component" value="Unassembled WGS sequence"/>
</dbReference>
<dbReference type="PANTHER" id="PTHR19302:SF70">
    <property type="entry name" value="GAMMA-TUBULIN COMPLEX COMPONENT 6"/>
    <property type="match status" value="1"/>
</dbReference>
<dbReference type="Pfam" id="PF04130">
    <property type="entry name" value="GCP_C_terminal"/>
    <property type="match status" value="1"/>
</dbReference>
<dbReference type="OrthoDB" id="775571at2759"/>
<feature type="region of interest" description="Disordered" evidence="6">
    <location>
        <begin position="42"/>
        <end position="83"/>
    </location>
</feature>
<evidence type="ECO:0000313" key="10">
    <source>
        <dbReference type="Proteomes" id="UP001151582"/>
    </source>
</evidence>
<dbReference type="AlphaFoldDB" id="A0A9W8AZH3"/>
<dbReference type="GO" id="GO:0051225">
    <property type="term" value="P:spindle assembly"/>
    <property type="evidence" value="ECO:0007669"/>
    <property type="project" value="TreeGrafter"/>
</dbReference>